<accession>A0A7R9L2N4</accession>
<evidence type="ECO:0000256" key="7">
    <source>
        <dbReference type="ARBA" id="ARBA00022989"/>
    </source>
</evidence>
<keyword evidence="4" id="KW-0812">Transmembrane</keyword>
<evidence type="ECO:0000256" key="2">
    <source>
        <dbReference type="ARBA" id="ARBA00009726"/>
    </source>
</evidence>
<dbReference type="SMART" id="SM00382">
    <property type="entry name" value="AAA"/>
    <property type="match status" value="1"/>
</dbReference>
<dbReference type="InterPro" id="IPR017871">
    <property type="entry name" value="ABC_transporter-like_CS"/>
</dbReference>
<dbReference type="Gene3D" id="3.40.50.300">
    <property type="entry name" value="P-loop containing nucleotide triphosphate hydrolases"/>
    <property type="match status" value="1"/>
</dbReference>
<dbReference type="EMBL" id="OC866195">
    <property type="protein sequence ID" value="CAD7632827.1"/>
    <property type="molecule type" value="Genomic_DNA"/>
</dbReference>
<dbReference type="PANTHER" id="PTHR24223">
    <property type="entry name" value="ATP-BINDING CASSETTE SUB-FAMILY C"/>
    <property type="match status" value="1"/>
</dbReference>
<evidence type="ECO:0000256" key="1">
    <source>
        <dbReference type="ARBA" id="ARBA00004141"/>
    </source>
</evidence>
<dbReference type="PROSITE" id="PS50893">
    <property type="entry name" value="ABC_TRANSPORTER_2"/>
    <property type="match status" value="1"/>
</dbReference>
<evidence type="ECO:0000256" key="6">
    <source>
        <dbReference type="ARBA" id="ARBA00022840"/>
    </source>
</evidence>
<evidence type="ECO:0000259" key="9">
    <source>
        <dbReference type="PROSITE" id="PS50893"/>
    </source>
</evidence>
<keyword evidence="11" id="KW-1185">Reference proteome</keyword>
<dbReference type="FunFam" id="3.40.50.300:FF:000163">
    <property type="entry name" value="Multidrug resistance-associated protein member 4"/>
    <property type="match status" value="1"/>
</dbReference>
<comment type="similarity">
    <text evidence="2">Belongs to the ABC transporter superfamily. ABCC family. Conjugate transporter (TC 3.A.1.208) subfamily.</text>
</comment>
<dbReference type="SUPFAM" id="SSF53335">
    <property type="entry name" value="S-adenosyl-L-methionine-dependent methyltransferases"/>
    <property type="match status" value="1"/>
</dbReference>
<dbReference type="Pfam" id="PF13847">
    <property type="entry name" value="Methyltransf_31"/>
    <property type="match status" value="1"/>
</dbReference>
<dbReference type="InterPro" id="IPR003593">
    <property type="entry name" value="AAA+_ATPase"/>
</dbReference>
<evidence type="ECO:0000313" key="11">
    <source>
        <dbReference type="Proteomes" id="UP000759131"/>
    </source>
</evidence>
<dbReference type="Proteomes" id="UP000759131">
    <property type="component" value="Unassembled WGS sequence"/>
</dbReference>
<dbReference type="OrthoDB" id="6494908at2759"/>
<feature type="domain" description="ABC transporter" evidence="9">
    <location>
        <begin position="3"/>
        <end position="230"/>
    </location>
</feature>
<feature type="non-terminal residue" evidence="10">
    <location>
        <position position="543"/>
    </location>
</feature>
<dbReference type="InterPro" id="IPR003439">
    <property type="entry name" value="ABC_transporter-like_ATP-bd"/>
</dbReference>
<keyword evidence="7" id="KW-1133">Transmembrane helix</keyword>
<keyword evidence="5" id="KW-0547">Nucleotide-binding</keyword>
<keyword evidence="3" id="KW-0813">Transport</keyword>
<dbReference type="InterPro" id="IPR050173">
    <property type="entry name" value="ABC_transporter_C-like"/>
</dbReference>
<evidence type="ECO:0000256" key="5">
    <source>
        <dbReference type="ARBA" id="ARBA00022741"/>
    </source>
</evidence>
<evidence type="ECO:0000313" key="10">
    <source>
        <dbReference type="EMBL" id="CAD7632827.1"/>
    </source>
</evidence>
<keyword evidence="6" id="KW-0067">ATP-binding</keyword>
<dbReference type="GO" id="GO:0042626">
    <property type="term" value="F:ATPase-coupled transmembrane transporter activity"/>
    <property type="evidence" value="ECO:0007669"/>
    <property type="project" value="TreeGrafter"/>
</dbReference>
<sequence>MSLIYDSAPDKPVLKDITCEIRGGEKIGIVGRTGAGKSSVISALFRMVEPTGRIVIDGVDTKRIGLHDLRRALAIIPQEPVVFSGTIRSNLDPFSEHSDTDIWSALESVQLQDVVSAITGGLDASLSGGGLEFSAGQRQLVCLARAILRHNRVLVLDEATANVDHQTDALIQRIIRTSFHDCTVLTIAHRLNTIIDCDRVMVLDQGRLCEFDDPHILLERMGMFYDMCQMTGPDMAQHLHHTAKEAFIKKSQISLILKNTVKMQYTPAEYEEVTLYPKECARAFVQSIVSKNKEYDIIVDLGCGTGYLVDLLSQSVKHKRIVGLDICPNMIAFAEQNHKPMDSVQYLVQDLSQSWDSLSPVLKALESKVSLIVSDFVIHWFPDKSRLMHVVSKLLAKNGEFVANYVRTPDVMSLLTDEQSKQYNIQLQTKSESQQLDEIQTACSHNGLNVTKNCVILHTSRVNKYAIKCGFYYTDTSGPLNFGPAFQIADKTSPLFAFMRNIMFDIALRPDATALNPHAYDQLAHKWDPNGPAVPTYYHGIHI</sequence>
<dbReference type="GO" id="GO:0016020">
    <property type="term" value="C:membrane"/>
    <property type="evidence" value="ECO:0007669"/>
    <property type="project" value="UniProtKB-SubCell"/>
</dbReference>
<dbReference type="PANTHER" id="PTHR24223:SF456">
    <property type="entry name" value="MULTIDRUG RESISTANCE-ASSOCIATED PROTEIN LETHAL(2)03659"/>
    <property type="match status" value="1"/>
</dbReference>
<dbReference type="CDD" id="cd02440">
    <property type="entry name" value="AdoMet_MTases"/>
    <property type="match status" value="1"/>
</dbReference>
<evidence type="ECO:0000256" key="4">
    <source>
        <dbReference type="ARBA" id="ARBA00022692"/>
    </source>
</evidence>
<evidence type="ECO:0000256" key="3">
    <source>
        <dbReference type="ARBA" id="ARBA00022448"/>
    </source>
</evidence>
<dbReference type="Gene3D" id="3.40.50.150">
    <property type="entry name" value="Vaccinia Virus protein VP39"/>
    <property type="match status" value="1"/>
</dbReference>
<dbReference type="EMBL" id="CAJPIZ010011620">
    <property type="protein sequence ID" value="CAG2113257.1"/>
    <property type="molecule type" value="Genomic_DNA"/>
</dbReference>
<dbReference type="AlphaFoldDB" id="A0A7R9L2N4"/>
<dbReference type="SUPFAM" id="SSF52540">
    <property type="entry name" value="P-loop containing nucleoside triphosphate hydrolases"/>
    <property type="match status" value="1"/>
</dbReference>
<proteinExistence type="inferred from homology"/>
<dbReference type="Pfam" id="PF00005">
    <property type="entry name" value="ABC_tran"/>
    <property type="match status" value="1"/>
</dbReference>
<organism evidence="10">
    <name type="scientific">Medioppia subpectinata</name>
    <dbReference type="NCBI Taxonomy" id="1979941"/>
    <lineage>
        <taxon>Eukaryota</taxon>
        <taxon>Metazoa</taxon>
        <taxon>Ecdysozoa</taxon>
        <taxon>Arthropoda</taxon>
        <taxon>Chelicerata</taxon>
        <taxon>Arachnida</taxon>
        <taxon>Acari</taxon>
        <taxon>Acariformes</taxon>
        <taxon>Sarcoptiformes</taxon>
        <taxon>Oribatida</taxon>
        <taxon>Brachypylina</taxon>
        <taxon>Oppioidea</taxon>
        <taxon>Oppiidae</taxon>
        <taxon>Medioppia</taxon>
    </lineage>
</organism>
<dbReference type="GO" id="GO:0005524">
    <property type="term" value="F:ATP binding"/>
    <property type="evidence" value="ECO:0007669"/>
    <property type="project" value="UniProtKB-KW"/>
</dbReference>
<keyword evidence="8" id="KW-0472">Membrane</keyword>
<gene>
    <name evidence="10" type="ORF">OSB1V03_LOCUS13228</name>
</gene>
<comment type="subcellular location">
    <subcellularLocation>
        <location evidence="1">Membrane</location>
        <topology evidence="1">Multi-pass membrane protein</topology>
    </subcellularLocation>
</comment>
<reference evidence="10" key="1">
    <citation type="submission" date="2020-11" db="EMBL/GenBank/DDBJ databases">
        <authorList>
            <person name="Tran Van P."/>
        </authorList>
    </citation>
    <scope>NUCLEOTIDE SEQUENCE</scope>
</reference>
<dbReference type="CDD" id="cd03244">
    <property type="entry name" value="ABCC_MRP_domain2"/>
    <property type="match status" value="1"/>
</dbReference>
<dbReference type="InterPro" id="IPR025714">
    <property type="entry name" value="Methyltranfer_dom"/>
</dbReference>
<name>A0A7R9L2N4_9ACAR</name>
<dbReference type="GO" id="GO:0016887">
    <property type="term" value="F:ATP hydrolysis activity"/>
    <property type="evidence" value="ECO:0007669"/>
    <property type="project" value="InterPro"/>
</dbReference>
<protein>
    <recommendedName>
        <fullName evidence="9">ABC transporter domain-containing protein</fullName>
    </recommendedName>
</protein>
<dbReference type="PROSITE" id="PS00211">
    <property type="entry name" value="ABC_TRANSPORTER_1"/>
    <property type="match status" value="1"/>
</dbReference>
<dbReference type="InterPro" id="IPR029063">
    <property type="entry name" value="SAM-dependent_MTases_sf"/>
</dbReference>
<evidence type="ECO:0000256" key="8">
    <source>
        <dbReference type="ARBA" id="ARBA00023136"/>
    </source>
</evidence>
<dbReference type="InterPro" id="IPR027417">
    <property type="entry name" value="P-loop_NTPase"/>
</dbReference>